<comment type="caution">
    <text evidence="4">The sequence shown here is derived from an EMBL/GenBank/DDBJ whole genome shotgun (WGS) entry which is preliminary data.</text>
</comment>
<dbReference type="PRINTS" id="PR00080">
    <property type="entry name" value="SDRFAMILY"/>
</dbReference>
<dbReference type="PROSITE" id="PS00061">
    <property type="entry name" value="ADH_SHORT"/>
    <property type="match status" value="1"/>
</dbReference>
<dbReference type="PANTHER" id="PTHR44169:SF6">
    <property type="entry name" value="NADPH-DEPENDENT 1-ACYLDIHYDROXYACETONE PHOSPHATE REDUCTASE"/>
    <property type="match status" value="1"/>
</dbReference>
<comment type="similarity">
    <text evidence="1 3">Belongs to the short-chain dehydrogenases/reductases (SDR) family.</text>
</comment>
<evidence type="ECO:0000256" key="2">
    <source>
        <dbReference type="ARBA" id="ARBA00023002"/>
    </source>
</evidence>
<gene>
    <name evidence="4" type="ORF">E1298_00230</name>
</gene>
<dbReference type="PANTHER" id="PTHR44169">
    <property type="entry name" value="NADPH-DEPENDENT 1-ACYLDIHYDROXYACETONE PHOSPHATE REDUCTASE"/>
    <property type="match status" value="1"/>
</dbReference>
<organism evidence="4 5">
    <name type="scientific">Actinomadura rubrisoli</name>
    <dbReference type="NCBI Taxonomy" id="2530368"/>
    <lineage>
        <taxon>Bacteria</taxon>
        <taxon>Bacillati</taxon>
        <taxon>Actinomycetota</taxon>
        <taxon>Actinomycetes</taxon>
        <taxon>Streptosporangiales</taxon>
        <taxon>Thermomonosporaceae</taxon>
        <taxon>Actinomadura</taxon>
    </lineage>
</organism>
<accession>A0A4R5CDK6</accession>
<dbReference type="Gene3D" id="3.40.50.720">
    <property type="entry name" value="NAD(P)-binding Rossmann-like Domain"/>
    <property type="match status" value="1"/>
</dbReference>
<keyword evidence="2" id="KW-0560">Oxidoreductase</keyword>
<keyword evidence="5" id="KW-1185">Reference proteome</keyword>
<dbReference type="InterPro" id="IPR002347">
    <property type="entry name" value="SDR_fam"/>
</dbReference>
<dbReference type="PRINTS" id="PR00081">
    <property type="entry name" value="GDHRDH"/>
</dbReference>
<dbReference type="OrthoDB" id="3178062at2"/>
<evidence type="ECO:0000256" key="3">
    <source>
        <dbReference type="RuleBase" id="RU000363"/>
    </source>
</evidence>
<dbReference type="InterPro" id="IPR020904">
    <property type="entry name" value="Sc_DH/Rdtase_CS"/>
</dbReference>
<dbReference type="CDD" id="cd05374">
    <property type="entry name" value="17beta-HSD-like_SDR_c"/>
    <property type="match status" value="1"/>
</dbReference>
<dbReference type="InterPro" id="IPR036291">
    <property type="entry name" value="NAD(P)-bd_dom_sf"/>
</dbReference>
<dbReference type="RefSeq" id="WP_131888652.1">
    <property type="nucleotide sequence ID" value="NZ_SMKU01000001.1"/>
</dbReference>
<name>A0A4R5CDK6_9ACTN</name>
<evidence type="ECO:0000313" key="4">
    <source>
        <dbReference type="EMBL" id="TDD98131.1"/>
    </source>
</evidence>
<reference evidence="4 5" key="1">
    <citation type="submission" date="2019-03" db="EMBL/GenBank/DDBJ databases">
        <title>Draft genome sequences of novel Actinobacteria.</title>
        <authorList>
            <person name="Sahin N."/>
            <person name="Ay H."/>
            <person name="Saygin H."/>
        </authorList>
    </citation>
    <scope>NUCLEOTIDE SEQUENCE [LARGE SCALE GENOMIC DNA]</scope>
    <source>
        <strain evidence="4 5">H3C3</strain>
    </source>
</reference>
<dbReference type="Pfam" id="PF00106">
    <property type="entry name" value="adh_short"/>
    <property type="match status" value="1"/>
</dbReference>
<dbReference type="AlphaFoldDB" id="A0A4R5CDK6"/>
<evidence type="ECO:0000313" key="5">
    <source>
        <dbReference type="Proteomes" id="UP000294513"/>
    </source>
</evidence>
<evidence type="ECO:0000256" key="1">
    <source>
        <dbReference type="ARBA" id="ARBA00006484"/>
    </source>
</evidence>
<protein>
    <submittedName>
        <fullName evidence="4">SDR family NAD(P)-dependent oxidoreductase</fullName>
    </submittedName>
</protein>
<dbReference type="SUPFAM" id="SSF51735">
    <property type="entry name" value="NAD(P)-binding Rossmann-fold domains"/>
    <property type="match status" value="1"/>
</dbReference>
<sequence length="308" mass="33749">MADHPILITGCSSGIGRAAAARLARAGHLVYATARRPETLAELEELGCRTLRLDLTDPESMIRAVDAVQQRHGRVATLVNNAGYAEMDATEQLDSERIRRQFDTNVFGPLRLAQLVLPAMRDTGGGRIINIGSIADRCVLPLWGGYAASKHALSAFTEALRMETRRHGVHVILIEPGVFDTQFSHSIDRNLTEHRPRPSGPYRAQLDGFRSTLHGVLDLADDRTAAPHRPGGRFRSLLFARLSADPDVAAKTIEHAATAPRPRSRYRIPAHAHLAFAARALLPARLWDAAVTAMFLGPQDDHPAVKKE</sequence>
<proteinExistence type="inferred from homology"/>
<dbReference type="EMBL" id="SMKU01000001">
    <property type="protein sequence ID" value="TDD98131.1"/>
    <property type="molecule type" value="Genomic_DNA"/>
</dbReference>
<dbReference type="Proteomes" id="UP000294513">
    <property type="component" value="Unassembled WGS sequence"/>
</dbReference>
<dbReference type="GO" id="GO:0016491">
    <property type="term" value="F:oxidoreductase activity"/>
    <property type="evidence" value="ECO:0007669"/>
    <property type="project" value="UniProtKB-KW"/>
</dbReference>